<dbReference type="STRING" id="1798665.A2942_03680"/>
<evidence type="ECO:0000313" key="3">
    <source>
        <dbReference type="Proteomes" id="UP000178534"/>
    </source>
</evidence>
<protein>
    <submittedName>
        <fullName evidence="2">Uncharacterized protein</fullName>
    </submittedName>
</protein>
<sequence>MELQNNHSRHNELKKRIMRRVYLLWSIRLALHPTTLKLLIAALLVFRSMKYVSYTNVIANMPSLENISAQMQFAKSAMYHAHPMTLVLLSSVAWLSVWIIADMLSRKKEAWL</sequence>
<dbReference type="Proteomes" id="UP000178534">
    <property type="component" value="Unassembled WGS sequence"/>
</dbReference>
<comment type="caution">
    <text evidence="2">The sequence shown here is derived from an EMBL/GenBank/DDBJ whole genome shotgun (WGS) entry which is preliminary data.</text>
</comment>
<gene>
    <name evidence="2" type="ORF">A2942_03680</name>
</gene>
<reference evidence="2 3" key="1">
    <citation type="journal article" date="2016" name="Nat. Commun.">
        <title>Thousands of microbial genomes shed light on interconnected biogeochemical processes in an aquifer system.</title>
        <authorList>
            <person name="Anantharaman K."/>
            <person name="Brown C.T."/>
            <person name="Hug L.A."/>
            <person name="Sharon I."/>
            <person name="Castelle C.J."/>
            <person name="Probst A.J."/>
            <person name="Thomas B.C."/>
            <person name="Singh A."/>
            <person name="Wilkins M.J."/>
            <person name="Karaoz U."/>
            <person name="Brodie E.L."/>
            <person name="Williams K.H."/>
            <person name="Hubbard S.S."/>
            <person name="Banfield J.F."/>
        </authorList>
    </citation>
    <scope>NUCLEOTIDE SEQUENCE [LARGE SCALE GENOMIC DNA]</scope>
</reference>
<name>A0A1G2DC25_9BACT</name>
<evidence type="ECO:0000256" key="1">
    <source>
        <dbReference type="SAM" id="Phobius"/>
    </source>
</evidence>
<feature type="transmembrane region" description="Helical" evidence="1">
    <location>
        <begin position="81"/>
        <end position="101"/>
    </location>
</feature>
<keyword evidence="1" id="KW-0472">Membrane</keyword>
<keyword evidence="1" id="KW-0812">Transmembrane</keyword>
<keyword evidence="1" id="KW-1133">Transmembrane helix</keyword>
<proteinExistence type="predicted"/>
<dbReference type="EMBL" id="MHLP01000040">
    <property type="protein sequence ID" value="OGZ11187.1"/>
    <property type="molecule type" value="Genomic_DNA"/>
</dbReference>
<evidence type="ECO:0000313" key="2">
    <source>
        <dbReference type="EMBL" id="OGZ11187.1"/>
    </source>
</evidence>
<accession>A0A1G2DC25</accession>
<dbReference type="AlphaFoldDB" id="A0A1G2DC25"/>
<organism evidence="2 3">
    <name type="scientific">Candidatus Lloydbacteria bacterium RIFCSPLOWO2_01_FULL_50_20</name>
    <dbReference type="NCBI Taxonomy" id="1798665"/>
    <lineage>
        <taxon>Bacteria</taxon>
        <taxon>Candidatus Lloydiibacteriota</taxon>
    </lineage>
</organism>
<feature type="transmembrane region" description="Helical" evidence="1">
    <location>
        <begin position="21"/>
        <end position="46"/>
    </location>
</feature>